<proteinExistence type="predicted"/>
<dbReference type="EMBL" id="MHTC01000022">
    <property type="protein sequence ID" value="OHA55202.1"/>
    <property type="molecule type" value="Genomic_DNA"/>
</dbReference>
<reference evidence="2 3" key="1">
    <citation type="journal article" date="2016" name="Nat. Commun.">
        <title>Thousands of microbial genomes shed light on interconnected biogeochemical processes in an aquifer system.</title>
        <authorList>
            <person name="Anantharaman K."/>
            <person name="Brown C.T."/>
            <person name="Hug L.A."/>
            <person name="Sharon I."/>
            <person name="Castelle C.J."/>
            <person name="Probst A.J."/>
            <person name="Thomas B.C."/>
            <person name="Singh A."/>
            <person name="Wilkins M.J."/>
            <person name="Karaoz U."/>
            <person name="Brodie E.L."/>
            <person name="Williams K.H."/>
            <person name="Hubbard S.S."/>
            <person name="Banfield J.F."/>
        </authorList>
    </citation>
    <scope>NUCLEOTIDE SEQUENCE [LARGE SCALE GENOMIC DNA]</scope>
</reference>
<evidence type="ECO:0000259" key="1">
    <source>
        <dbReference type="Pfam" id="PF12647"/>
    </source>
</evidence>
<comment type="caution">
    <text evidence="2">The sequence shown here is derived from an EMBL/GenBank/DDBJ whole genome shotgun (WGS) entry which is preliminary data.</text>
</comment>
<protein>
    <recommendedName>
        <fullName evidence="1">RNHCP domain-containing protein</fullName>
    </recommendedName>
</protein>
<dbReference type="AlphaFoldDB" id="A0A1G2Q5U2"/>
<feature type="domain" description="RNHCP" evidence="1">
    <location>
        <begin position="10"/>
        <end position="92"/>
    </location>
</feature>
<gene>
    <name evidence="2" type="ORF">A2388_02890</name>
</gene>
<name>A0A1G2Q5U2_9BACT</name>
<organism evidence="2 3">
    <name type="scientific">Candidatus Veblenbacteria bacterium RIFOXYB1_FULL_43_13</name>
    <dbReference type="NCBI Taxonomy" id="1802426"/>
    <lineage>
        <taxon>Bacteria</taxon>
        <taxon>Candidatus Vebleniibacteriota</taxon>
    </lineage>
</organism>
<dbReference type="InterPro" id="IPR024439">
    <property type="entry name" value="RNHCP"/>
</dbReference>
<evidence type="ECO:0000313" key="3">
    <source>
        <dbReference type="Proteomes" id="UP000177575"/>
    </source>
</evidence>
<dbReference type="Pfam" id="PF12647">
    <property type="entry name" value="RNHCP"/>
    <property type="match status" value="1"/>
</dbReference>
<dbReference type="Proteomes" id="UP000177575">
    <property type="component" value="Unassembled WGS sequence"/>
</dbReference>
<evidence type="ECO:0000313" key="2">
    <source>
        <dbReference type="EMBL" id="OHA55202.1"/>
    </source>
</evidence>
<sequence>MPKKFQKRAENFTCDNCGQVVQGTGYTNHCPKCLWSKHVDINPGDRLSSCDGMMPPMGLFLREGEKLIVHRCSKCGLEKFNKVQPGDNEEIVIKLSATPFEFKR</sequence>
<accession>A0A1G2Q5U2</accession>